<gene>
    <name evidence="3" type="ORF">HW555_006001</name>
</gene>
<evidence type="ECO:0000256" key="1">
    <source>
        <dbReference type="SAM" id="MobiDB-lite"/>
    </source>
</evidence>
<evidence type="ECO:0000256" key="2">
    <source>
        <dbReference type="SAM" id="SignalP"/>
    </source>
</evidence>
<evidence type="ECO:0000313" key="4">
    <source>
        <dbReference type="Proteomes" id="UP000648187"/>
    </source>
</evidence>
<protein>
    <submittedName>
        <fullName evidence="3">Uncharacterized protein</fullName>
    </submittedName>
</protein>
<evidence type="ECO:0000313" key="3">
    <source>
        <dbReference type="EMBL" id="KAF9416688.1"/>
    </source>
</evidence>
<organism evidence="3 4">
    <name type="scientific">Spodoptera exigua</name>
    <name type="common">Beet armyworm</name>
    <name type="synonym">Noctua fulgens</name>
    <dbReference type="NCBI Taxonomy" id="7107"/>
    <lineage>
        <taxon>Eukaryota</taxon>
        <taxon>Metazoa</taxon>
        <taxon>Ecdysozoa</taxon>
        <taxon>Arthropoda</taxon>
        <taxon>Hexapoda</taxon>
        <taxon>Insecta</taxon>
        <taxon>Pterygota</taxon>
        <taxon>Neoptera</taxon>
        <taxon>Endopterygota</taxon>
        <taxon>Lepidoptera</taxon>
        <taxon>Glossata</taxon>
        <taxon>Ditrysia</taxon>
        <taxon>Noctuoidea</taxon>
        <taxon>Noctuidae</taxon>
        <taxon>Amphipyrinae</taxon>
        <taxon>Spodoptera</taxon>
    </lineage>
</organism>
<accession>A0A835L5S6</accession>
<dbReference type="EMBL" id="JACKWZ010000085">
    <property type="protein sequence ID" value="KAF9416688.1"/>
    <property type="molecule type" value="Genomic_DNA"/>
</dbReference>
<feature type="compositionally biased region" description="Polar residues" evidence="1">
    <location>
        <begin position="235"/>
        <end position="252"/>
    </location>
</feature>
<dbReference type="Proteomes" id="UP000648187">
    <property type="component" value="Unassembled WGS sequence"/>
</dbReference>
<name>A0A835L5S6_SPOEX</name>
<reference evidence="3" key="1">
    <citation type="submission" date="2020-08" db="EMBL/GenBank/DDBJ databases">
        <title>Spodoptera exigua strain:BAW_Kor-Di-RS1 Genome sequencing and assembly.</title>
        <authorList>
            <person name="Kim J."/>
            <person name="Nam H.Y."/>
            <person name="Kwon M."/>
            <person name="Choi J.H."/>
            <person name="Cho S.R."/>
            <person name="Kim G.-H."/>
        </authorList>
    </citation>
    <scope>NUCLEOTIDE SEQUENCE</scope>
    <source>
        <strain evidence="3">BAW_Kor-Di-RS1</strain>
        <tissue evidence="3">Whole-body</tissue>
    </source>
</reference>
<keyword evidence="2" id="KW-0732">Signal</keyword>
<comment type="caution">
    <text evidence="3">The sequence shown here is derived from an EMBL/GenBank/DDBJ whole genome shotgun (WGS) entry which is preliminary data.</text>
</comment>
<feature type="chain" id="PRO_5032702658" evidence="2">
    <location>
        <begin position="22"/>
        <end position="315"/>
    </location>
</feature>
<feature type="signal peptide" evidence="2">
    <location>
        <begin position="1"/>
        <end position="21"/>
    </location>
</feature>
<dbReference type="AlphaFoldDB" id="A0A835L5S6"/>
<proteinExistence type="predicted"/>
<feature type="region of interest" description="Disordered" evidence="1">
    <location>
        <begin position="233"/>
        <end position="252"/>
    </location>
</feature>
<sequence length="315" mass="36077">MGQYIVPVLLLAIVALSSSNGNVLPISINDFNREQLGYDSQNDNIFSDRYERRNVLDQIYKMYVAQENKAGSINDLQPKYADVDNNQNDDIFNILSKNDNYNGEGFRKEQWHNYPRQLDRLHNFYGRDTDKRNFDPDPNKERYTEEVAPDRTNEIYLDSKPATNNVYDAVVAAPNPLLILEMRLACLNKDIGNANAQFGNLIDAGLETNMREDYKNEFRNENPEVSVIKVKREGVTSSQSNESTDENQTQNKAVNKRIFSLWSRLQSLNHKGHELQHRRHLHSFTGHLDSDGGGALTAETRATFLRPPGSPLRWG</sequence>
<keyword evidence="4" id="KW-1185">Reference proteome</keyword>